<evidence type="ECO:0000313" key="1">
    <source>
        <dbReference type="EMBL" id="MDN7247099.1"/>
    </source>
</evidence>
<name>A0ABT8NHA2_9BACL</name>
<reference evidence="1 2" key="1">
    <citation type="submission" date="2023-07" db="EMBL/GenBank/DDBJ databases">
        <title>Novel species in genus Planococcus.</title>
        <authorList>
            <person name="Ning S."/>
        </authorList>
    </citation>
    <scope>NUCLEOTIDE SEQUENCE [LARGE SCALE GENOMIC DNA]</scope>
    <source>
        <strain evidence="1 2">N017</strain>
    </source>
</reference>
<accession>A0ABT8NHA2</accession>
<sequence length="74" mass="8323">MDNPACYRTTCEVGPENGLGGLTQAIVYIPTVPAVRVMKYMMARRTRGGSGTDFDNEKYSFFGLFLMKKMEVFI</sequence>
<proteinExistence type="predicted"/>
<protein>
    <submittedName>
        <fullName evidence="1">Uncharacterized protein</fullName>
    </submittedName>
</protein>
<evidence type="ECO:0000313" key="2">
    <source>
        <dbReference type="Proteomes" id="UP001172142"/>
    </source>
</evidence>
<gene>
    <name evidence="1" type="ORF">QWY13_16590</name>
</gene>
<organism evidence="1 2">
    <name type="scientific">Planococcus shenhongbingii</name>
    <dbReference type="NCBI Taxonomy" id="3058398"/>
    <lineage>
        <taxon>Bacteria</taxon>
        <taxon>Bacillati</taxon>
        <taxon>Bacillota</taxon>
        <taxon>Bacilli</taxon>
        <taxon>Bacillales</taxon>
        <taxon>Caryophanaceae</taxon>
        <taxon>Planococcus</taxon>
    </lineage>
</organism>
<dbReference type="RefSeq" id="WP_301857408.1">
    <property type="nucleotide sequence ID" value="NZ_JAUJWU010000005.1"/>
</dbReference>
<dbReference type="Proteomes" id="UP001172142">
    <property type="component" value="Unassembled WGS sequence"/>
</dbReference>
<comment type="caution">
    <text evidence="1">The sequence shown here is derived from an EMBL/GenBank/DDBJ whole genome shotgun (WGS) entry which is preliminary data.</text>
</comment>
<keyword evidence="2" id="KW-1185">Reference proteome</keyword>
<dbReference type="EMBL" id="JAUJWU010000005">
    <property type="protein sequence ID" value="MDN7247099.1"/>
    <property type="molecule type" value="Genomic_DNA"/>
</dbReference>